<comment type="caution">
    <text evidence="2">The sequence shown here is derived from an EMBL/GenBank/DDBJ whole genome shotgun (WGS) entry which is preliminary data.</text>
</comment>
<sequence length="320" mass="34107">MYDYKVGRFLSVDPIIHGSGNSQGINPYSYILNNPLSGTDPTGYAPCAASRLESICDKLPPSNGGNGSNQAASNTAKMLNSKHGGSESNGASASQPLTGGDVKEMMDMLGEYQKAKQGGNYPQITGTIEPLDGNPYMGLVKSLGNLITMGIWYGDMSSEHWLNADPEDNADIEAFKDRVGLGYYATGLTPGRASGQAAQAIRSAVASRTPNEAGVIREFVTEAEQIFFRVFSGDKTVGGFLTAVKPKSSGYAQEALALPRSNTAEFIQQVVVPAGTTLRRSRAAPIRANEMFPNRRGGAEQFELLDRIPTKNFGPGSPLR</sequence>
<dbReference type="Proteomes" id="UP000664654">
    <property type="component" value="Unassembled WGS sequence"/>
</dbReference>
<evidence type="ECO:0008006" key="4">
    <source>
        <dbReference type="Google" id="ProtNLM"/>
    </source>
</evidence>
<feature type="compositionally biased region" description="Polar residues" evidence="1">
    <location>
        <begin position="86"/>
        <end position="97"/>
    </location>
</feature>
<keyword evidence="3" id="KW-1185">Reference proteome</keyword>
<feature type="region of interest" description="Disordered" evidence="1">
    <location>
        <begin position="79"/>
        <end position="100"/>
    </location>
</feature>
<proteinExistence type="predicted"/>
<protein>
    <recommendedName>
        <fullName evidence="4">RHS repeat-associated core domain-containing protein</fullName>
    </recommendedName>
</protein>
<organism evidence="2 3">
    <name type="scientific">Bowmanella dokdonensis</name>
    <dbReference type="NCBI Taxonomy" id="751969"/>
    <lineage>
        <taxon>Bacteria</taxon>
        <taxon>Pseudomonadati</taxon>
        <taxon>Pseudomonadota</taxon>
        <taxon>Gammaproteobacteria</taxon>
        <taxon>Alteromonadales</taxon>
        <taxon>Alteromonadaceae</taxon>
        <taxon>Bowmanella</taxon>
    </lineage>
</organism>
<dbReference type="Gene3D" id="2.180.10.10">
    <property type="entry name" value="RHS repeat-associated core"/>
    <property type="match status" value="1"/>
</dbReference>
<evidence type="ECO:0000313" key="3">
    <source>
        <dbReference type="Proteomes" id="UP000664654"/>
    </source>
</evidence>
<evidence type="ECO:0000256" key="1">
    <source>
        <dbReference type="SAM" id="MobiDB-lite"/>
    </source>
</evidence>
<dbReference type="NCBIfam" id="TIGR03696">
    <property type="entry name" value="Rhs_assc_core"/>
    <property type="match status" value="1"/>
</dbReference>
<dbReference type="InterPro" id="IPR022385">
    <property type="entry name" value="Rhs_assc_core"/>
</dbReference>
<dbReference type="EMBL" id="JAFKCV010000017">
    <property type="protein sequence ID" value="MBN7827368.1"/>
    <property type="molecule type" value="Genomic_DNA"/>
</dbReference>
<name>A0A939IPE8_9ALTE</name>
<gene>
    <name evidence="2" type="ORF">J0A66_19220</name>
</gene>
<reference evidence="2" key="1">
    <citation type="submission" date="2021-03" db="EMBL/GenBank/DDBJ databases">
        <title>novel species isolated from a fishpond in China.</title>
        <authorList>
            <person name="Lu H."/>
            <person name="Cai Z."/>
        </authorList>
    </citation>
    <scope>NUCLEOTIDE SEQUENCE</scope>
    <source>
        <strain evidence="2">JCM 30855</strain>
    </source>
</reference>
<evidence type="ECO:0000313" key="2">
    <source>
        <dbReference type="EMBL" id="MBN7827368.1"/>
    </source>
</evidence>
<accession>A0A939IPE8</accession>
<dbReference type="AlphaFoldDB" id="A0A939IPE8"/>